<keyword evidence="11" id="KW-1185">Reference proteome</keyword>
<sequence>MTRAARTLLRLSVRGLRAHRARLVLTTLSVVLSTSFLAGTTLLSGVLDDSVSRLTTSDYSHADIIIRPADGHRELPDRVARQILDNPEVDRVAVDERRSVVLSRGSSADGPTVDTGGMPVRSSPWYSPERSLDPQEHLVAGSPPHPGEVVVTAAAADATGLALGDEIYVTGPTGGFPLSISGMSTTGGDDAGAFGLAMDERTYRENIAPTGPPGLALRVTPDAVPENVVTTLTDALGTAAGGAPGTPVPSVRTAAEVERSDSTMLDKGLGYLRYILGAFGAIALIVGMFIIANTFAMTVGQRMRDYALIRALGMSGRQVSFSVLCEAVVIGVLGSTLGVLAGIGLVAAAARLLTMSGPLAPEIPTNDLGLMAMTVAPPWVVGTLATVLAAWGPARRAASVPPLAVAGDDLAASPATLWRARALAGVLTCVTGTAAVGVTAEFDTGWSAQTRVVICGAGILVTLTGVYLVSPALVRCALPPLGRLLVLPLGRSFRVPGTIAVRTSRQSPRRTAGTAFALTLGMCLVTVTGMTGASTVASLRQTVDTEVSADLVIAAPGGAVDVPVPGTTVDEVRDSPAVGAAYPLGKGVARLGDGPEPDLSLVTVSNGDPSAVLDLGELRGDLNIGTRDQVTMSASYAAGHGWSIGDRVPVRAQGQERTVELELTGTYEQSRILGDVVIGASAFWRVAPGVQGGAGHRVIALLVTGDGSVTQDTLATRLGDVLGDTAPVTVQTPAEFAGEQSVLVERVILALYALLALAVIVAVMGVVNTLALSVVERRREIGMLRAVGMSRRQVRRMVVVEALQTTVYGAVLGTGLGLGAGWALLNILSGVGLSTVVVPWLLVGSVLAASVPLGLVAALAPAARAATTPPLEAARP</sequence>
<feature type="domain" description="ABC3 transporter permease C-terminal" evidence="9">
    <location>
        <begin position="753"/>
        <end position="870"/>
    </location>
</feature>
<feature type="transmembrane region" description="Helical" evidence="8">
    <location>
        <begin position="274"/>
        <end position="300"/>
    </location>
</feature>
<reference evidence="10 11" key="1">
    <citation type="journal article" date="2015" name="Int. J. Syst. Evol. Microbiol.">
        <title>Revisiting Corynebacterium glyciniphilum (ex Kubota et al., 1972) sp. nov., nom. rev., isolated from putrefied banana.</title>
        <authorList>
            <person name="Al-Dilaimi A."/>
            <person name="Bednarz H."/>
            <person name="Lomker A."/>
            <person name="Niehaus K."/>
            <person name="Kalinowski J."/>
            <person name="Ruckert C."/>
        </authorList>
    </citation>
    <scope>NUCLEOTIDE SEQUENCE [LARGE SCALE GENOMIC DNA]</scope>
    <source>
        <strain evidence="10">AJ 3170</strain>
    </source>
</reference>
<feature type="transmembrane region" description="Helical" evidence="8">
    <location>
        <begin position="749"/>
        <end position="775"/>
    </location>
</feature>
<protein>
    <submittedName>
        <fullName evidence="10">ABC-type transporter, permease subunit</fullName>
    </submittedName>
</protein>
<evidence type="ECO:0000256" key="4">
    <source>
        <dbReference type="ARBA" id="ARBA00022989"/>
    </source>
</evidence>
<dbReference type="STRING" id="1404245.CGLY_06495"/>
<evidence type="ECO:0000256" key="2">
    <source>
        <dbReference type="ARBA" id="ARBA00022475"/>
    </source>
</evidence>
<evidence type="ECO:0000256" key="7">
    <source>
        <dbReference type="SAM" id="MobiDB-lite"/>
    </source>
</evidence>
<accession>X5DR50</accession>
<gene>
    <name evidence="10" type="ORF">CGLY_06495</name>
</gene>
<dbReference type="PANTHER" id="PTHR30572">
    <property type="entry name" value="MEMBRANE COMPONENT OF TRANSPORTER-RELATED"/>
    <property type="match status" value="1"/>
</dbReference>
<feature type="transmembrane region" description="Helical" evidence="8">
    <location>
        <begin position="448"/>
        <end position="469"/>
    </location>
</feature>
<proteinExistence type="inferred from homology"/>
<evidence type="ECO:0000256" key="5">
    <source>
        <dbReference type="ARBA" id="ARBA00023136"/>
    </source>
</evidence>
<keyword evidence="4 8" id="KW-1133">Transmembrane helix</keyword>
<feature type="transmembrane region" description="Helical" evidence="8">
    <location>
        <begin position="837"/>
        <end position="860"/>
    </location>
</feature>
<dbReference type="HOGENOM" id="CLU_012341_1_0_11"/>
<dbReference type="AlphaFoldDB" id="X5DR50"/>
<dbReference type="Pfam" id="PF02687">
    <property type="entry name" value="FtsX"/>
    <property type="match status" value="2"/>
</dbReference>
<dbReference type="OrthoDB" id="9780560at2"/>
<name>X5DR50_9CORY</name>
<keyword evidence="5 8" id="KW-0472">Membrane</keyword>
<feature type="transmembrane region" description="Helical" evidence="8">
    <location>
        <begin position="798"/>
        <end position="825"/>
    </location>
</feature>
<evidence type="ECO:0000313" key="11">
    <source>
        <dbReference type="Proteomes" id="UP000023703"/>
    </source>
</evidence>
<keyword evidence="3 8" id="KW-0812">Transmembrane</keyword>
<keyword evidence="2" id="KW-1003">Cell membrane</keyword>
<dbReference type="PANTHER" id="PTHR30572:SF4">
    <property type="entry name" value="ABC TRANSPORTER PERMEASE YTRF"/>
    <property type="match status" value="1"/>
</dbReference>
<organism evidence="10 11">
    <name type="scientific">Corynebacterium glyciniphilum AJ 3170</name>
    <dbReference type="NCBI Taxonomy" id="1404245"/>
    <lineage>
        <taxon>Bacteria</taxon>
        <taxon>Bacillati</taxon>
        <taxon>Actinomycetota</taxon>
        <taxon>Actinomycetes</taxon>
        <taxon>Mycobacteriales</taxon>
        <taxon>Corynebacteriaceae</taxon>
        <taxon>Corynebacterium</taxon>
    </lineage>
</organism>
<feature type="transmembrane region" description="Helical" evidence="8">
    <location>
        <begin position="370"/>
        <end position="391"/>
    </location>
</feature>
<evidence type="ECO:0000256" key="8">
    <source>
        <dbReference type="SAM" id="Phobius"/>
    </source>
</evidence>
<dbReference type="eggNOG" id="COG3127">
    <property type="taxonomic scope" value="Bacteria"/>
</dbReference>
<feature type="transmembrane region" description="Helical" evidence="8">
    <location>
        <begin position="321"/>
        <end position="350"/>
    </location>
</feature>
<feature type="transmembrane region" description="Helical" evidence="8">
    <location>
        <begin position="21"/>
        <end position="47"/>
    </location>
</feature>
<comment type="subcellular location">
    <subcellularLocation>
        <location evidence="1">Cell membrane</location>
        <topology evidence="1">Multi-pass membrane protein</topology>
    </subcellularLocation>
</comment>
<dbReference type="InterPro" id="IPR050250">
    <property type="entry name" value="Macrolide_Exporter_MacB"/>
</dbReference>
<comment type="similarity">
    <text evidence="6">Belongs to the ABC-4 integral membrane protein family.</text>
</comment>
<feature type="domain" description="ABC3 transporter permease C-terminal" evidence="9">
    <location>
        <begin position="278"/>
        <end position="399"/>
    </location>
</feature>
<dbReference type="RefSeq" id="WP_038547615.1">
    <property type="nucleotide sequence ID" value="NZ_CP006842.1"/>
</dbReference>
<evidence type="ECO:0000313" key="10">
    <source>
        <dbReference type="EMBL" id="AHW63744.1"/>
    </source>
</evidence>
<dbReference type="InterPro" id="IPR003838">
    <property type="entry name" value="ABC3_permease_C"/>
</dbReference>
<dbReference type="GO" id="GO:0022857">
    <property type="term" value="F:transmembrane transporter activity"/>
    <property type="evidence" value="ECO:0007669"/>
    <property type="project" value="TreeGrafter"/>
</dbReference>
<evidence type="ECO:0000256" key="3">
    <source>
        <dbReference type="ARBA" id="ARBA00022692"/>
    </source>
</evidence>
<dbReference type="EMBL" id="CP006842">
    <property type="protein sequence ID" value="AHW63744.1"/>
    <property type="molecule type" value="Genomic_DNA"/>
</dbReference>
<dbReference type="KEGG" id="cgy:CGLY_06495"/>
<evidence type="ECO:0000256" key="1">
    <source>
        <dbReference type="ARBA" id="ARBA00004651"/>
    </source>
</evidence>
<feature type="region of interest" description="Disordered" evidence="7">
    <location>
        <begin position="103"/>
        <end position="136"/>
    </location>
</feature>
<dbReference type="Proteomes" id="UP000023703">
    <property type="component" value="Chromosome"/>
</dbReference>
<dbReference type="GO" id="GO:0005886">
    <property type="term" value="C:plasma membrane"/>
    <property type="evidence" value="ECO:0007669"/>
    <property type="project" value="UniProtKB-SubCell"/>
</dbReference>
<evidence type="ECO:0000259" key="9">
    <source>
        <dbReference type="Pfam" id="PF02687"/>
    </source>
</evidence>
<evidence type="ECO:0000256" key="6">
    <source>
        <dbReference type="ARBA" id="ARBA00038076"/>
    </source>
</evidence>